<gene>
    <name evidence="1" type="ORF">NE857_24360</name>
</gene>
<dbReference type="InterPro" id="IPR010520">
    <property type="entry name" value="FrsA-like"/>
</dbReference>
<proteinExistence type="predicted"/>
<evidence type="ECO:0000313" key="1">
    <source>
        <dbReference type="EMBL" id="USY18419.1"/>
    </source>
</evidence>
<dbReference type="RefSeq" id="WP_254417814.1">
    <property type="nucleotide sequence ID" value="NZ_BAAAJB010000035.1"/>
</dbReference>
<sequence length="362" mass="39560">MNDIGELKRFVGVHARAQGIDSLAPRVLKRIRHDGDGDPGSWVGEWSDEAERLAEQGRLLDASRLFTMARFPYVDGPARQKALDGAVAAFDSWRLQTGGIDELRVELPEGGVRCWTTGLSTTDRKPLLLFMGGIVSTKEQWAPALTAIGRLGLAGVVAELPGVGENTLPYTPESHRMISAVIDAVADRADTDQTYALALSFSGHLALRCAGEDPRIRGIVTAGAPVHHFFTDREWLSRVPDVTLDTLSHLTGISRPTLPDRLPEWAIPAQRLGEVTVPVAYSASLRDEIIPRSDLLHLRRHLARLSVVQNDDVHGSPRHVAETRLWSISSVLRMHGGRLPQRAAIALALAAAGLRRRITNRG</sequence>
<dbReference type="InterPro" id="IPR029058">
    <property type="entry name" value="AB_hydrolase_fold"/>
</dbReference>
<dbReference type="EMBL" id="CP099837">
    <property type="protein sequence ID" value="USY18419.1"/>
    <property type="molecule type" value="Genomic_DNA"/>
</dbReference>
<name>A0ABY5D274_9ACTN</name>
<keyword evidence="2" id="KW-1185">Reference proteome</keyword>
<dbReference type="SUPFAM" id="SSF53474">
    <property type="entry name" value="alpha/beta-Hydrolases"/>
    <property type="match status" value="1"/>
</dbReference>
<dbReference type="Gene3D" id="3.40.50.1820">
    <property type="entry name" value="alpha/beta hydrolase"/>
    <property type="match status" value="1"/>
</dbReference>
<accession>A0ABY5D274</accession>
<dbReference type="GO" id="GO:0016787">
    <property type="term" value="F:hydrolase activity"/>
    <property type="evidence" value="ECO:0007669"/>
    <property type="project" value="UniProtKB-KW"/>
</dbReference>
<evidence type="ECO:0000313" key="2">
    <source>
        <dbReference type="Proteomes" id="UP001055940"/>
    </source>
</evidence>
<dbReference type="Pfam" id="PF06500">
    <property type="entry name" value="FrsA-like"/>
    <property type="match status" value="1"/>
</dbReference>
<reference evidence="1" key="1">
    <citation type="submission" date="2022-06" db="EMBL/GenBank/DDBJ databases">
        <authorList>
            <person name="Ping M."/>
        </authorList>
    </citation>
    <scope>NUCLEOTIDE SEQUENCE</scope>
    <source>
        <strain evidence="1">JCM11759T</strain>
    </source>
</reference>
<dbReference type="Proteomes" id="UP001055940">
    <property type="component" value="Chromosome"/>
</dbReference>
<keyword evidence="1" id="KW-0378">Hydrolase</keyword>
<protein>
    <submittedName>
        <fullName evidence="1">Alpha/beta hydrolase</fullName>
    </submittedName>
</protein>
<organism evidence="1 2">
    <name type="scientific">Nocardiopsis exhalans</name>
    <dbReference type="NCBI Taxonomy" id="163604"/>
    <lineage>
        <taxon>Bacteria</taxon>
        <taxon>Bacillati</taxon>
        <taxon>Actinomycetota</taxon>
        <taxon>Actinomycetes</taxon>
        <taxon>Streptosporangiales</taxon>
        <taxon>Nocardiopsidaceae</taxon>
        <taxon>Nocardiopsis</taxon>
    </lineage>
</organism>